<accession>A0A819TF60</accession>
<evidence type="ECO:0000313" key="5">
    <source>
        <dbReference type="Proteomes" id="UP000663868"/>
    </source>
</evidence>
<feature type="signal peptide" evidence="2">
    <location>
        <begin position="1"/>
        <end position="23"/>
    </location>
</feature>
<name>A0A819TF60_9BILA</name>
<comment type="caution">
    <text evidence="4">The sequence shown here is derived from an EMBL/GenBank/DDBJ whole genome shotgun (WGS) entry which is preliminary data.</text>
</comment>
<keyword evidence="2" id="KW-0732">Signal</keyword>
<feature type="region of interest" description="Disordered" evidence="1">
    <location>
        <begin position="44"/>
        <end position="65"/>
    </location>
</feature>
<dbReference type="AlphaFoldDB" id="A0A819TF60"/>
<organism evidence="4 5">
    <name type="scientific">Adineta steineri</name>
    <dbReference type="NCBI Taxonomy" id="433720"/>
    <lineage>
        <taxon>Eukaryota</taxon>
        <taxon>Metazoa</taxon>
        <taxon>Spiralia</taxon>
        <taxon>Gnathifera</taxon>
        <taxon>Rotifera</taxon>
        <taxon>Eurotatoria</taxon>
        <taxon>Bdelloidea</taxon>
        <taxon>Adinetida</taxon>
        <taxon>Adinetidae</taxon>
        <taxon>Adineta</taxon>
    </lineage>
</organism>
<dbReference type="EMBL" id="CAJOBB010004156">
    <property type="protein sequence ID" value="CAF4076858.1"/>
    <property type="molecule type" value="Genomic_DNA"/>
</dbReference>
<gene>
    <name evidence="3" type="ORF">IZO911_LOCUS12239</name>
    <name evidence="4" type="ORF">KXQ929_LOCUS33097</name>
</gene>
<reference evidence="4" key="1">
    <citation type="submission" date="2021-02" db="EMBL/GenBank/DDBJ databases">
        <authorList>
            <person name="Nowell W R."/>
        </authorList>
    </citation>
    <scope>NUCLEOTIDE SEQUENCE</scope>
</reference>
<dbReference type="Proteomes" id="UP000663868">
    <property type="component" value="Unassembled WGS sequence"/>
</dbReference>
<evidence type="ECO:0000313" key="4">
    <source>
        <dbReference type="EMBL" id="CAF4076858.1"/>
    </source>
</evidence>
<sequence length="113" mass="12732">MHSQIITVCFTMVIFVLATVCSGRYIEDDLAPGYLHDRRTSLFSQTENQDDQDYNTADKRDGIPNMLTSPQAQAFLKDANVQTFLNDPNFQAFSSKIKALLSHPQGGKRVMMD</sequence>
<evidence type="ECO:0000256" key="1">
    <source>
        <dbReference type="SAM" id="MobiDB-lite"/>
    </source>
</evidence>
<evidence type="ECO:0000256" key="2">
    <source>
        <dbReference type="SAM" id="SignalP"/>
    </source>
</evidence>
<evidence type="ECO:0000313" key="3">
    <source>
        <dbReference type="EMBL" id="CAF0900759.1"/>
    </source>
</evidence>
<feature type="chain" id="PRO_5036415867" evidence="2">
    <location>
        <begin position="24"/>
        <end position="113"/>
    </location>
</feature>
<dbReference type="EMBL" id="CAJNOE010000094">
    <property type="protein sequence ID" value="CAF0900759.1"/>
    <property type="molecule type" value="Genomic_DNA"/>
</dbReference>
<proteinExistence type="predicted"/>
<dbReference type="Proteomes" id="UP000663860">
    <property type="component" value="Unassembled WGS sequence"/>
</dbReference>
<protein>
    <submittedName>
        <fullName evidence="4">Uncharacterized protein</fullName>
    </submittedName>
</protein>